<dbReference type="GO" id="GO:0016829">
    <property type="term" value="F:lyase activity"/>
    <property type="evidence" value="ECO:0007669"/>
    <property type="project" value="UniProtKB-KW"/>
</dbReference>
<keyword evidence="5" id="KW-0190">Covalent protein-DNA linkage</keyword>
<dbReference type="Proteomes" id="UP000265862">
    <property type="component" value="Unassembled WGS sequence"/>
</dbReference>
<sequence length="198" mass="23290">MCHQFQIPSLTEIKKYLITDLKLPLIEPDSNLPQNSNIFPPKKAPILLYQNNQLLLIPKTWGYPKPMNQNQVIFNARIERFFNQRPSMWDSSFARRRCIIVTNCFFETAQETYITKYGKQAHEQYSFHNSNEPLTLIAGIYQNDYFSMVTTTANQIMQPIHDRMPLVIEPEELRQWLFQNFSALITRDVNLVATKMAQ</sequence>
<dbReference type="GO" id="GO:0006508">
    <property type="term" value="P:proteolysis"/>
    <property type="evidence" value="ECO:0007669"/>
    <property type="project" value="UniProtKB-KW"/>
</dbReference>
<accession>A0A396SZG8</accession>
<evidence type="ECO:0000256" key="3">
    <source>
        <dbReference type="ARBA" id="ARBA00022763"/>
    </source>
</evidence>
<evidence type="ECO:0000256" key="8">
    <source>
        <dbReference type="RuleBase" id="RU364100"/>
    </source>
</evidence>
<dbReference type="EMBL" id="QOCV01000004">
    <property type="protein sequence ID" value="RHW54979.1"/>
    <property type="molecule type" value="Genomic_DNA"/>
</dbReference>
<protein>
    <recommendedName>
        <fullName evidence="8">Abasic site processing protein</fullName>
        <ecNumber evidence="8">3.4.-.-</ecNumber>
    </recommendedName>
</protein>
<evidence type="ECO:0000256" key="5">
    <source>
        <dbReference type="ARBA" id="ARBA00023124"/>
    </source>
</evidence>
<dbReference type="SUPFAM" id="SSF143081">
    <property type="entry name" value="BB1717-like"/>
    <property type="match status" value="1"/>
</dbReference>
<dbReference type="PANTHER" id="PTHR13604">
    <property type="entry name" value="DC12-RELATED"/>
    <property type="match status" value="1"/>
</dbReference>
<evidence type="ECO:0000313" key="10">
    <source>
        <dbReference type="Proteomes" id="UP000265862"/>
    </source>
</evidence>
<keyword evidence="7" id="KW-0456">Lyase</keyword>
<keyword evidence="4 8" id="KW-0378">Hydrolase</keyword>
<dbReference type="Gene3D" id="3.90.1680.10">
    <property type="entry name" value="SOS response associated peptidase-like"/>
    <property type="match status" value="1"/>
</dbReference>
<proteinExistence type="inferred from homology"/>
<gene>
    <name evidence="9" type="ORF">DS835_02385</name>
</gene>
<dbReference type="GO" id="GO:0008233">
    <property type="term" value="F:peptidase activity"/>
    <property type="evidence" value="ECO:0007669"/>
    <property type="project" value="UniProtKB-KW"/>
</dbReference>
<dbReference type="GO" id="GO:0106300">
    <property type="term" value="P:protein-DNA covalent cross-linking repair"/>
    <property type="evidence" value="ECO:0007669"/>
    <property type="project" value="InterPro"/>
</dbReference>
<dbReference type="Pfam" id="PF02586">
    <property type="entry name" value="SRAP"/>
    <property type="match status" value="1"/>
</dbReference>
<dbReference type="EC" id="3.4.-.-" evidence="8"/>
<organism evidence="9 10">
    <name type="scientific">Lactobacillus bombicola</name>
    <dbReference type="NCBI Taxonomy" id="1505723"/>
    <lineage>
        <taxon>Bacteria</taxon>
        <taxon>Bacillati</taxon>
        <taxon>Bacillota</taxon>
        <taxon>Bacilli</taxon>
        <taxon>Lactobacillales</taxon>
        <taxon>Lactobacillaceae</taxon>
        <taxon>Lactobacillus</taxon>
    </lineage>
</organism>
<evidence type="ECO:0000256" key="7">
    <source>
        <dbReference type="ARBA" id="ARBA00023239"/>
    </source>
</evidence>
<evidence type="ECO:0000256" key="2">
    <source>
        <dbReference type="ARBA" id="ARBA00022670"/>
    </source>
</evidence>
<dbReference type="GO" id="GO:0003697">
    <property type="term" value="F:single-stranded DNA binding"/>
    <property type="evidence" value="ECO:0007669"/>
    <property type="project" value="InterPro"/>
</dbReference>
<dbReference type="InterPro" id="IPR003738">
    <property type="entry name" value="SRAP"/>
</dbReference>
<keyword evidence="6" id="KW-0238">DNA-binding</keyword>
<reference evidence="9 10" key="1">
    <citation type="submission" date="2018-07" db="EMBL/GenBank/DDBJ databases">
        <title>Genome sequences of six Lactobacillus spp. isolated from bumble bee guts.</title>
        <authorList>
            <person name="Motta E.V.S."/>
            <person name="Moran N.A."/>
        </authorList>
    </citation>
    <scope>NUCLEOTIDE SEQUENCE [LARGE SCALE GENOMIC DNA]</scope>
    <source>
        <strain evidence="9 10">OCC3</strain>
    </source>
</reference>
<evidence type="ECO:0000256" key="6">
    <source>
        <dbReference type="ARBA" id="ARBA00023125"/>
    </source>
</evidence>
<evidence type="ECO:0000256" key="1">
    <source>
        <dbReference type="ARBA" id="ARBA00008136"/>
    </source>
</evidence>
<dbReference type="PANTHER" id="PTHR13604:SF0">
    <property type="entry name" value="ABASIC SITE PROCESSING PROTEIN HMCES"/>
    <property type="match status" value="1"/>
</dbReference>
<comment type="caution">
    <text evidence="9">The sequence shown here is derived from an EMBL/GenBank/DDBJ whole genome shotgun (WGS) entry which is preliminary data.</text>
</comment>
<comment type="similarity">
    <text evidence="1 8">Belongs to the SOS response-associated peptidase family.</text>
</comment>
<dbReference type="InterPro" id="IPR036590">
    <property type="entry name" value="SRAP-like"/>
</dbReference>
<dbReference type="AlphaFoldDB" id="A0A396SZG8"/>
<dbReference type="RefSeq" id="WP_118897725.1">
    <property type="nucleotide sequence ID" value="NZ_QOCV01000004.1"/>
</dbReference>
<evidence type="ECO:0000256" key="4">
    <source>
        <dbReference type="ARBA" id="ARBA00022801"/>
    </source>
</evidence>
<name>A0A396SZG8_9LACO</name>
<keyword evidence="2 8" id="KW-0645">Protease</keyword>
<evidence type="ECO:0000313" key="9">
    <source>
        <dbReference type="EMBL" id="RHW54979.1"/>
    </source>
</evidence>
<keyword evidence="3" id="KW-0227">DNA damage</keyword>